<organism evidence="6 7">
    <name type="scientific">Leucothrix arctica</name>
    <dbReference type="NCBI Taxonomy" id="1481894"/>
    <lineage>
        <taxon>Bacteria</taxon>
        <taxon>Pseudomonadati</taxon>
        <taxon>Pseudomonadota</taxon>
        <taxon>Gammaproteobacteria</taxon>
        <taxon>Thiotrichales</taxon>
        <taxon>Thiotrichaceae</taxon>
        <taxon>Leucothrix</taxon>
    </lineage>
</organism>
<protein>
    <submittedName>
        <fullName evidence="6">Succinate-semialdehyde dehydrogenase (NADP(+))</fullName>
    </submittedName>
</protein>
<feature type="domain" description="Aldehyde dehydrogenase" evidence="5">
    <location>
        <begin position="20"/>
        <end position="480"/>
    </location>
</feature>
<dbReference type="InterPro" id="IPR016161">
    <property type="entry name" value="Ald_DH/histidinol_DH"/>
</dbReference>
<dbReference type="PROSITE" id="PS00070">
    <property type="entry name" value="ALDEHYDE_DEHYDR_CYS"/>
    <property type="match status" value="1"/>
</dbReference>
<evidence type="ECO:0000313" key="7">
    <source>
        <dbReference type="Proteomes" id="UP000245506"/>
    </source>
</evidence>
<reference evidence="6 7" key="1">
    <citation type="submission" date="2018-05" db="EMBL/GenBank/DDBJ databases">
        <title>Leucothrix arctica sp. nov., isolated from Arctic seawater.</title>
        <authorList>
            <person name="Choi A."/>
            <person name="Baek K."/>
        </authorList>
    </citation>
    <scope>NUCLEOTIDE SEQUENCE [LARGE SCALE GENOMIC DNA]</scope>
    <source>
        <strain evidence="6 7">IMCC9719</strain>
    </source>
</reference>
<dbReference type="FunFam" id="3.40.309.10:FF:000004">
    <property type="entry name" value="Succinate-semialdehyde dehydrogenase I"/>
    <property type="match status" value="1"/>
</dbReference>
<dbReference type="Proteomes" id="UP000245506">
    <property type="component" value="Unassembled WGS sequence"/>
</dbReference>
<sequence length="486" mass="51986">MKTLTQPALLKDKCYINGEWHSAASGKTEDIMNPATGEVITAVPFMDDTEALKAIEHAAAAQIGWRSELAKTRSAILRRWFELVMANQDDLALILSSEQGKPFGEAKGEIAYAASFIEWFGEEGKRIYGDIIPENIPGTRMTVRKEPIGVTVAITPWNFPAAMITRKAGPALAAGCTMIIKPAPQTPLTAFALVALAEEAGVPAGVLQVITGDSIAIGEVFCESKTVRKLSFTGSTGVGKILMRQSADNIKKLSLELGGNAPFIVFDDANVNAAVAGAVVAKFRNNGQTCVCPNRFYVQSGIHDEFVEKLAAEVDKLKIGNGMEEGVDLGPLIDEKAHESVLKLILDAKEKGAVQATKRDLVTNKRAPFISPVVLTNADDSMQLCSKEIFGPVAPVYKFETIDEAIAVSNDTDAGLAAYLYTQSINTYTKVSEGLEYGIVAVNTGAFSTEVAPFGGVKESGLGREGSMYGIEDYLEIKYVCLGGLS</sequence>
<dbReference type="InterPro" id="IPR050740">
    <property type="entry name" value="Aldehyde_DH_Superfamily"/>
</dbReference>
<dbReference type="Pfam" id="PF00171">
    <property type="entry name" value="Aldedh"/>
    <property type="match status" value="1"/>
</dbReference>
<comment type="similarity">
    <text evidence="1 4">Belongs to the aldehyde dehydrogenase family.</text>
</comment>
<dbReference type="EMBL" id="QGKL01000035">
    <property type="protein sequence ID" value="PWQ95274.1"/>
    <property type="molecule type" value="Genomic_DNA"/>
</dbReference>
<dbReference type="InterPro" id="IPR016162">
    <property type="entry name" value="Ald_DH_N"/>
</dbReference>
<dbReference type="RefSeq" id="WP_109823886.1">
    <property type="nucleotide sequence ID" value="NZ_QGKL01000035.1"/>
</dbReference>
<feature type="active site" evidence="3">
    <location>
        <position position="256"/>
    </location>
</feature>
<dbReference type="GO" id="GO:0009450">
    <property type="term" value="P:gamma-aminobutyric acid catabolic process"/>
    <property type="evidence" value="ECO:0007669"/>
    <property type="project" value="TreeGrafter"/>
</dbReference>
<name>A0A317C9J1_9GAMM</name>
<dbReference type="InterPro" id="IPR015590">
    <property type="entry name" value="Aldehyde_DH_dom"/>
</dbReference>
<accession>A0A317C9J1</accession>
<gene>
    <name evidence="6" type="ORF">DKT75_13095</name>
</gene>
<dbReference type="Gene3D" id="3.40.309.10">
    <property type="entry name" value="Aldehyde Dehydrogenase, Chain A, domain 2"/>
    <property type="match status" value="1"/>
</dbReference>
<comment type="caution">
    <text evidence="6">The sequence shown here is derived from an EMBL/GenBank/DDBJ whole genome shotgun (WGS) entry which is preliminary data.</text>
</comment>
<dbReference type="InterPro" id="IPR029510">
    <property type="entry name" value="Ald_DH_CS_GLU"/>
</dbReference>
<evidence type="ECO:0000313" key="6">
    <source>
        <dbReference type="EMBL" id="PWQ95274.1"/>
    </source>
</evidence>
<dbReference type="SUPFAM" id="SSF53720">
    <property type="entry name" value="ALDH-like"/>
    <property type="match status" value="1"/>
</dbReference>
<dbReference type="AlphaFoldDB" id="A0A317C9J1"/>
<evidence type="ECO:0000256" key="2">
    <source>
        <dbReference type="ARBA" id="ARBA00023002"/>
    </source>
</evidence>
<dbReference type="OrthoDB" id="9768731at2"/>
<dbReference type="PANTHER" id="PTHR43353">
    <property type="entry name" value="SUCCINATE-SEMIALDEHYDE DEHYDROGENASE, MITOCHONDRIAL"/>
    <property type="match status" value="1"/>
</dbReference>
<dbReference type="InterPro" id="IPR016163">
    <property type="entry name" value="Ald_DH_C"/>
</dbReference>
<dbReference type="InterPro" id="IPR016160">
    <property type="entry name" value="Ald_DH_CS_CYS"/>
</dbReference>
<dbReference type="CDD" id="cd07103">
    <property type="entry name" value="ALDH_F5_SSADH_GabD"/>
    <property type="match status" value="1"/>
</dbReference>
<evidence type="ECO:0000256" key="1">
    <source>
        <dbReference type="ARBA" id="ARBA00009986"/>
    </source>
</evidence>
<keyword evidence="7" id="KW-1185">Reference proteome</keyword>
<dbReference type="PROSITE" id="PS00687">
    <property type="entry name" value="ALDEHYDE_DEHYDR_GLU"/>
    <property type="match status" value="1"/>
</dbReference>
<evidence type="ECO:0000259" key="5">
    <source>
        <dbReference type="Pfam" id="PF00171"/>
    </source>
</evidence>
<evidence type="ECO:0000256" key="3">
    <source>
        <dbReference type="PROSITE-ProRule" id="PRU10007"/>
    </source>
</evidence>
<dbReference type="Gene3D" id="3.40.605.10">
    <property type="entry name" value="Aldehyde Dehydrogenase, Chain A, domain 1"/>
    <property type="match status" value="1"/>
</dbReference>
<proteinExistence type="inferred from homology"/>
<dbReference type="PANTHER" id="PTHR43353:SF5">
    <property type="entry name" value="SUCCINATE-SEMIALDEHYDE DEHYDROGENASE, MITOCHONDRIAL"/>
    <property type="match status" value="1"/>
</dbReference>
<dbReference type="GO" id="GO:0005829">
    <property type="term" value="C:cytosol"/>
    <property type="evidence" value="ECO:0007669"/>
    <property type="project" value="TreeGrafter"/>
</dbReference>
<keyword evidence="2 4" id="KW-0560">Oxidoreductase</keyword>
<dbReference type="FunFam" id="3.40.605.10:FF:000005">
    <property type="entry name" value="Succinate-semialdehyde dehydrogenase I"/>
    <property type="match status" value="1"/>
</dbReference>
<dbReference type="GO" id="GO:0004777">
    <property type="term" value="F:succinate-semialdehyde dehydrogenase (NAD+) activity"/>
    <property type="evidence" value="ECO:0007669"/>
    <property type="project" value="TreeGrafter"/>
</dbReference>
<evidence type="ECO:0000256" key="4">
    <source>
        <dbReference type="RuleBase" id="RU003345"/>
    </source>
</evidence>